<evidence type="ECO:0008006" key="4">
    <source>
        <dbReference type="Google" id="ProtNLM"/>
    </source>
</evidence>
<accession>A0ABD0JQC7</accession>
<name>A0ABD0JQC7_9CAEN</name>
<keyword evidence="3" id="KW-1185">Reference proteome</keyword>
<dbReference type="InterPro" id="IPR008560">
    <property type="entry name" value="DUF842_euk"/>
</dbReference>
<reference evidence="2 3" key="1">
    <citation type="journal article" date="2023" name="Sci. Data">
        <title>Genome assembly of the Korean intertidal mud-creeper Batillaria attramentaria.</title>
        <authorList>
            <person name="Patra A.K."/>
            <person name="Ho P.T."/>
            <person name="Jun S."/>
            <person name="Lee S.J."/>
            <person name="Kim Y."/>
            <person name="Won Y.J."/>
        </authorList>
    </citation>
    <scope>NUCLEOTIDE SEQUENCE [LARGE SCALE GENOMIC DNA]</scope>
    <source>
        <strain evidence="2">Wonlab-2016</strain>
    </source>
</reference>
<evidence type="ECO:0000313" key="2">
    <source>
        <dbReference type="EMBL" id="KAK7477072.1"/>
    </source>
</evidence>
<sequence length="140" mass="15911">MDGAQARVQKAVNSMVSSLDKDSLRKLQADMYRCSTKCCEDKITSLEEVQQCIDSCSTRVNNAQNYIQSEIQMFQNRLQRCVLSCEDKIRDKISSTTNEGDMAKFRKEVEACAVKCADEHVNVIPQITKKMLNNLSSEKF</sequence>
<dbReference type="PANTHER" id="PTHR21096">
    <property type="entry name" value="PROTEIN FAM136A"/>
    <property type="match status" value="1"/>
</dbReference>
<dbReference type="Proteomes" id="UP001519460">
    <property type="component" value="Unassembled WGS sequence"/>
</dbReference>
<dbReference type="Pfam" id="PF05811">
    <property type="entry name" value="DUF842"/>
    <property type="match status" value="1"/>
</dbReference>
<dbReference type="PANTHER" id="PTHR21096:SF0">
    <property type="entry name" value="PROTEIN FAM136A"/>
    <property type="match status" value="1"/>
</dbReference>
<gene>
    <name evidence="2" type="ORF">BaRGS_00031658</name>
</gene>
<dbReference type="EMBL" id="JACVVK020000358">
    <property type="protein sequence ID" value="KAK7477072.1"/>
    <property type="molecule type" value="Genomic_DNA"/>
</dbReference>
<evidence type="ECO:0000256" key="1">
    <source>
        <dbReference type="ARBA" id="ARBA00009952"/>
    </source>
</evidence>
<comment type="caution">
    <text evidence="2">The sequence shown here is derived from an EMBL/GenBank/DDBJ whole genome shotgun (WGS) entry which is preliminary data.</text>
</comment>
<evidence type="ECO:0000313" key="3">
    <source>
        <dbReference type="Proteomes" id="UP001519460"/>
    </source>
</evidence>
<proteinExistence type="inferred from homology"/>
<organism evidence="2 3">
    <name type="scientific">Batillaria attramentaria</name>
    <dbReference type="NCBI Taxonomy" id="370345"/>
    <lineage>
        <taxon>Eukaryota</taxon>
        <taxon>Metazoa</taxon>
        <taxon>Spiralia</taxon>
        <taxon>Lophotrochozoa</taxon>
        <taxon>Mollusca</taxon>
        <taxon>Gastropoda</taxon>
        <taxon>Caenogastropoda</taxon>
        <taxon>Sorbeoconcha</taxon>
        <taxon>Cerithioidea</taxon>
        <taxon>Batillariidae</taxon>
        <taxon>Batillaria</taxon>
    </lineage>
</organism>
<comment type="similarity">
    <text evidence="1">Belongs to the FAM136 family.</text>
</comment>
<dbReference type="AlphaFoldDB" id="A0ABD0JQC7"/>
<protein>
    <recommendedName>
        <fullName evidence="4">Protein FAM136A</fullName>
    </recommendedName>
</protein>